<feature type="domain" description="Major facilitator superfamily (MFS) profile" evidence="7">
    <location>
        <begin position="22"/>
        <end position="436"/>
    </location>
</feature>
<dbReference type="InterPro" id="IPR011701">
    <property type="entry name" value="MFS"/>
</dbReference>
<name>A0ABS9WFN1_9ACTN</name>
<feature type="transmembrane region" description="Helical" evidence="6">
    <location>
        <begin position="410"/>
        <end position="432"/>
    </location>
</feature>
<feature type="transmembrane region" description="Helical" evidence="6">
    <location>
        <begin position="254"/>
        <end position="274"/>
    </location>
</feature>
<feature type="transmembrane region" description="Helical" evidence="6">
    <location>
        <begin position="294"/>
        <end position="313"/>
    </location>
</feature>
<evidence type="ECO:0000256" key="1">
    <source>
        <dbReference type="ARBA" id="ARBA00004651"/>
    </source>
</evidence>
<keyword evidence="4 6" id="KW-1133">Transmembrane helix</keyword>
<evidence type="ECO:0000313" key="9">
    <source>
        <dbReference type="Proteomes" id="UP001430755"/>
    </source>
</evidence>
<dbReference type="Pfam" id="PF07690">
    <property type="entry name" value="MFS_1"/>
    <property type="match status" value="1"/>
</dbReference>
<evidence type="ECO:0000256" key="6">
    <source>
        <dbReference type="SAM" id="Phobius"/>
    </source>
</evidence>
<feature type="transmembrane region" description="Helical" evidence="6">
    <location>
        <begin position="20"/>
        <end position="40"/>
    </location>
</feature>
<evidence type="ECO:0000259" key="7">
    <source>
        <dbReference type="PROSITE" id="PS50850"/>
    </source>
</evidence>
<feature type="transmembrane region" description="Helical" evidence="6">
    <location>
        <begin position="87"/>
        <end position="105"/>
    </location>
</feature>
<evidence type="ECO:0000256" key="4">
    <source>
        <dbReference type="ARBA" id="ARBA00022989"/>
    </source>
</evidence>
<evidence type="ECO:0000313" key="8">
    <source>
        <dbReference type="EMBL" id="MCI2241671.1"/>
    </source>
</evidence>
<dbReference type="InterPro" id="IPR036259">
    <property type="entry name" value="MFS_trans_sf"/>
</dbReference>
<dbReference type="Gene3D" id="1.20.1250.20">
    <property type="entry name" value="MFS general substrate transporter like domains"/>
    <property type="match status" value="1"/>
</dbReference>
<keyword evidence="5 6" id="KW-0472">Membrane</keyword>
<reference evidence="8" key="1">
    <citation type="submission" date="2021-11" db="EMBL/GenBank/DDBJ databases">
        <title>A Novel Adlercreutzia Species, isolated from a Allomyrina dichotoma larva feces.</title>
        <authorList>
            <person name="Suh M.K."/>
        </authorList>
    </citation>
    <scope>NUCLEOTIDE SEQUENCE</scope>
    <source>
        <strain evidence="8">JBNU-10</strain>
    </source>
</reference>
<keyword evidence="2" id="KW-0813">Transport</keyword>
<comment type="caution">
    <text evidence="8">The sequence shown here is derived from an EMBL/GenBank/DDBJ whole genome shotgun (WGS) entry which is preliminary data.</text>
</comment>
<keyword evidence="9" id="KW-1185">Reference proteome</keyword>
<feature type="transmembrane region" description="Helical" evidence="6">
    <location>
        <begin position="173"/>
        <end position="195"/>
    </location>
</feature>
<sequence>MEKVTVSDILEQPGGWRFSVRILVFVGLAMVFDGFDYMIVSFTMPQITQEMSLGLIETGSLASFSLLGMLVGGFASGYLADRFGRKHVMNVSIMIYALLTVPIFFVHSYDMFALCRIFSGVGVGAVIPLSVTIVSEYAPTAHRGAFVTITKTFMMLGWVVAGLTAMYVVPNFGWRLCYLIGGFPFVYGIVMHFVMPESVQWLFGKGRVSEALAIVNKINAGLDHPKPGGYAAADIAVPPAVQGGQLSQLVSKRYLRVTLGIWLVAFTTCSLSYGLTNWMPTVLLASGYSVSASYGYTTLMNLLGCAGAVVAGVAADRIGRIRSTYVALALAAVSVVFTAVFGFGGLMIPACIFMGFAINYAYMTPAPITIEAYPTEIRATGQACVTTVARIGGFITPMVIGGALQTGSTFSTVLVVFLVPLALAAVFTKLLIKRETRGVQLEALGADER</sequence>
<feature type="transmembrane region" description="Helical" evidence="6">
    <location>
        <begin position="146"/>
        <end position="167"/>
    </location>
</feature>
<dbReference type="PROSITE" id="PS00217">
    <property type="entry name" value="SUGAR_TRANSPORT_2"/>
    <property type="match status" value="1"/>
</dbReference>
<evidence type="ECO:0000256" key="3">
    <source>
        <dbReference type="ARBA" id="ARBA00022692"/>
    </source>
</evidence>
<organism evidence="8 9">
    <name type="scientific">Adlercreutzia faecimuris</name>
    <dbReference type="NCBI Taxonomy" id="2897341"/>
    <lineage>
        <taxon>Bacteria</taxon>
        <taxon>Bacillati</taxon>
        <taxon>Actinomycetota</taxon>
        <taxon>Coriobacteriia</taxon>
        <taxon>Eggerthellales</taxon>
        <taxon>Eggerthellaceae</taxon>
        <taxon>Adlercreutzia</taxon>
    </lineage>
</organism>
<dbReference type="PROSITE" id="PS00216">
    <property type="entry name" value="SUGAR_TRANSPORT_1"/>
    <property type="match status" value="1"/>
</dbReference>
<accession>A0ABS9WFN1</accession>
<proteinExistence type="predicted"/>
<dbReference type="PANTHER" id="PTHR23511:SF34">
    <property type="entry name" value="SYNAPTIC VESICLE GLYCOPROTEIN 2"/>
    <property type="match status" value="1"/>
</dbReference>
<dbReference type="EMBL" id="JAJMLW010000001">
    <property type="protein sequence ID" value="MCI2241671.1"/>
    <property type="molecule type" value="Genomic_DNA"/>
</dbReference>
<protein>
    <submittedName>
        <fullName evidence="8">MFS transporter</fullName>
    </submittedName>
</protein>
<dbReference type="RefSeq" id="WP_242164047.1">
    <property type="nucleotide sequence ID" value="NZ_JAJMLW010000001.1"/>
</dbReference>
<evidence type="ECO:0000256" key="2">
    <source>
        <dbReference type="ARBA" id="ARBA00022448"/>
    </source>
</evidence>
<evidence type="ECO:0000256" key="5">
    <source>
        <dbReference type="ARBA" id="ARBA00023136"/>
    </source>
</evidence>
<dbReference type="PANTHER" id="PTHR23511">
    <property type="entry name" value="SYNAPTIC VESICLE GLYCOPROTEIN 2"/>
    <property type="match status" value="1"/>
</dbReference>
<gene>
    <name evidence="8" type="ORF">LPT13_04780</name>
</gene>
<dbReference type="SUPFAM" id="SSF103473">
    <property type="entry name" value="MFS general substrate transporter"/>
    <property type="match status" value="1"/>
</dbReference>
<feature type="transmembrane region" description="Helical" evidence="6">
    <location>
        <begin position="325"/>
        <end position="358"/>
    </location>
</feature>
<keyword evidence="3 6" id="KW-0812">Transmembrane</keyword>
<dbReference type="InterPro" id="IPR020846">
    <property type="entry name" value="MFS_dom"/>
</dbReference>
<feature type="transmembrane region" description="Helical" evidence="6">
    <location>
        <begin position="111"/>
        <end position="134"/>
    </location>
</feature>
<dbReference type="InterPro" id="IPR005829">
    <property type="entry name" value="Sugar_transporter_CS"/>
</dbReference>
<dbReference type="Proteomes" id="UP001430755">
    <property type="component" value="Unassembled WGS sequence"/>
</dbReference>
<comment type="subcellular location">
    <subcellularLocation>
        <location evidence="1">Cell membrane</location>
        <topology evidence="1">Multi-pass membrane protein</topology>
    </subcellularLocation>
</comment>
<feature type="transmembrane region" description="Helical" evidence="6">
    <location>
        <begin position="60"/>
        <end position="80"/>
    </location>
</feature>
<dbReference type="PROSITE" id="PS50850">
    <property type="entry name" value="MFS"/>
    <property type="match status" value="1"/>
</dbReference>